<dbReference type="GO" id="GO:0004519">
    <property type="term" value="F:endonuclease activity"/>
    <property type="evidence" value="ECO:0007669"/>
    <property type="project" value="UniProtKB-KW"/>
</dbReference>
<proteinExistence type="predicted"/>
<dbReference type="EMBL" id="MW250874">
    <property type="protein sequence ID" value="QUO99163.1"/>
    <property type="molecule type" value="Genomic_DNA"/>
</dbReference>
<dbReference type="Gene3D" id="3.10.28.10">
    <property type="entry name" value="Homing endonucleases"/>
    <property type="match status" value="2"/>
</dbReference>
<dbReference type="AlphaFoldDB" id="A0A8E5MPN8"/>
<dbReference type="SUPFAM" id="SSF55608">
    <property type="entry name" value="Homing endonucleases"/>
    <property type="match status" value="1"/>
</dbReference>
<dbReference type="InterPro" id="IPR027434">
    <property type="entry name" value="Homing_endonucl"/>
</dbReference>
<feature type="domain" description="Homing endonuclease LAGLIDADG" evidence="1">
    <location>
        <begin position="24"/>
        <end position="203"/>
    </location>
</feature>
<keyword evidence="2" id="KW-0255">Endonuclease</keyword>
<geneLocation type="plastid" evidence="2"/>
<evidence type="ECO:0000313" key="2">
    <source>
        <dbReference type="EMBL" id="QUO99163.1"/>
    </source>
</evidence>
<protein>
    <submittedName>
        <fullName evidence="2">Putative LAGLIDADG homing endonuclease</fullName>
    </submittedName>
</protein>
<dbReference type="Pfam" id="PF03161">
    <property type="entry name" value="LAGLIDADG_2"/>
    <property type="match status" value="1"/>
</dbReference>
<name>A0A8E5MPN8_9CHLO</name>
<accession>A0A8E5MPN8</accession>
<dbReference type="InterPro" id="IPR004860">
    <property type="entry name" value="LAGLIDADG_dom"/>
</dbReference>
<gene>
    <name evidence="2" type="primary">orf225</name>
</gene>
<keyword evidence="2" id="KW-0934">Plastid</keyword>
<reference evidence="2" key="1">
    <citation type="submission" date="2020-11" db="EMBL/GenBank/DDBJ databases">
        <authorList>
            <person name="Qian X."/>
        </authorList>
    </citation>
    <scope>NUCLEOTIDE SEQUENCE</scope>
    <source>
        <strain evidence="2">269-2_chl</strain>
    </source>
</reference>
<sequence length="225" mass="26387">MRSVSDKNKKKWEKSKIQISKELRDIIHGYVMSDGYLRNGCLTVHQGEKQKAYVKWLYDKFQIIRTPTPIKEVLMTHSKTHRQSRSFRFFTRSVLHGFENMWYQVSIDADGHRKSTKKLPRNIQCFFNETFVTVWFAGDGTKIIGSKGAKFEVTAFTVEERLILKNLFFTKFGIRAQIISSGLSKAGRPQWALKIPAEDYQKFRNIITKMDLIPNLFPYKLHKKT</sequence>
<keyword evidence="2" id="KW-0378">Hydrolase</keyword>
<keyword evidence="2" id="KW-0540">Nuclease</keyword>
<organism evidence="2">
    <name type="scientific">Oedogonium capilliforme</name>
    <dbReference type="NCBI Taxonomy" id="2831087"/>
    <lineage>
        <taxon>Eukaryota</taxon>
        <taxon>Viridiplantae</taxon>
        <taxon>Chlorophyta</taxon>
        <taxon>core chlorophytes</taxon>
        <taxon>Chlorophyceae</taxon>
        <taxon>OCC clade</taxon>
        <taxon>Oedogoniales</taxon>
        <taxon>Oedogoniaceae</taxon>
        <taxon>Oedogonium</taxon>
    </lineage>
</organism>
<evidence type="ECO:0000259" key="1">
    <source>
        <dbReference type="Pfam" id="PF03161"/>
    </source>
</evidence>